<evidence type="ECO:0000256" key="1">
    <source>
        <dbReference type="SAM" id="MobiDB-lite"/>
    </source>
</evidence>
<dbReference type="EMBL" id="PVBT01000003">
    <property type="protein sequence ID" value="PRD53332.1"/>
    <property type="molecule type" value="Genomic_DNA"/>
</dbReference>
<comment type="caution">
    <text evidence="2">The sequence shown here is derived from an EMBL/GenBank/DDBJ whole genome shotgun (WGS) entry which is preliminary data.</text>
</comment>
<evidence type="ECO:0000313" key="2">
    <source>
        <dbReference type="EMBL" id="PRD53332.1"/>
    </source>
</evidence>
<feature type="compositionally biased region" description="Basic residues" evidence="1">
    <location>
        <begin position="9"/>
        <end position="18"/>
    </location>
</feature>
<feature type="region of interest" description="Disordered" evidence="1">
    <location>
        <begin position="114"/>
        <end position="149"/>
    </location>
</feature>
<keyword evidence="3" id="KW-1185">Reference proteome</keyword>
<protein>
    <submittedName>
        <fullName evidence="2">Uncharacterized protein</fullName>
    </submittedName>
</protein>
<name>A0A2S9JJT0_9HYPH</name>
<dbReference type="AlphaFoldDB" id="A0A2S9JJT0"/>
<evidence type="ECO:0000313" key="3">
    <source>
        <dbReference type="Proteomes" id="UP000238563"/>
    </source>
</evidence>
<dbReference type="Proteomes" id="UP000238563">
    <property type="component" value="Unassembled WGS sequence"/>
</dbReference>
<organism evidence="2 3">
    <name type="scientific">Phyllobacterium myrsinacearum</name>
    <dbReference type="NCBI Taxonomy" id="28101"/>
    <lineage>
        <taxon>Bacteria</taxon>
        <taxon>Pseudomonadati</taxon>
        <taxon>Pseudomonadota</taxon>
        <taxon>Alphaproteobacteria</taxon>
        <taxon>Hyphomicrobiales</taxon>
        <taxon>Phyllobacteriaceae</taxon>
        <taxon>Phyllobacterium</taxon>
    </lineage>
</organism>
<feature type="region of interest" description="Disordered" evidence="1">
    <location>
        <begin position="1"/>
        <end position="24"/>
    </location>
</feature>
<gene>
    <name evidence="2" type="ORF">C5750_13185</name>
</gene>
<dbReference type="OrthoDB" id="8117031at2"/>
<reference evidence="2 3" key="1">
    <citation type="submission" date="2018-02" db="EMBL/GenBank/DDBJ databases">
        <title>The draft genome of Phyllobacterium myrsinacearum DSM5892.</title>
        <authorList>
            <person name="Li L."/>
            <person name="Liu L."/>
            <person name="Zhang X."/>
            <person name="Wang T."/>
        </authorList>
    </citation>
    <scope>NUCLEOTIDE SEQUENCE [LARGE SCALE GENOMIC DNA]</scope>
    <source>
        <strain evidence="2 3">DSM 5892</strain>
    </source>
</reference>
<sequence>MALSNAERQKRHRERQKQKLAAAAPGLAAQYENVGADLREKLYRLIDAENQRRDRIRPTAEEALEPTDFSRVILDIALDEDHSGLASKARMILLGALCMGESSEKEIREARLEKDAALAQETADDDGQDGEPQGRISPLEHYIRVPNFG</sequence>
<proteinExistence type="predicted"/>
<dbReference type="RefSeq" id="WP_105734337.1">
    <property type="nucleotide sequence ID" value="NZ_PVBT01000003.1"/>
</dbReference>
<accession>A0A2S9JJT0</accession>